<evidence type="ECO:0000313" key="2">
    <source>
        <dbReference type="Proteomes" id="UP001296104"/>
    </source>
</evidence>
<protein>
    <submittedName>
        <fullName evidence="1">Uncharacterized protein</fullName>
    </submittedName>
</protein>
<proteinExistence type="predicted"/>
<dbReference type="AlphaFoldDB" id="A0AAI8Z4D9"/>
<keyword evidence="2" id="KW-1185">Reference proteome</keyword>
<organism evidence="1 2">
    <name type="scientific">Lecanosticta acicola</name>
    <dbReference type="NCBI Taxonomy" id="111012"/>
    <lineage>
        <taxon>Eukaryota</taxon>
        <taxon>Fungi</taxon>
        <taxon>Dikarya</taxon>
        <taxon>Ascomycota</taxon>
        <taxon>Pezizomycotina</taxon>
        <taxon>Dothideomycetes</taxon>
        <taxon>Dothideomycetidae</taxon>
        <taxon>Mycosphaerellales</taxon>
        <taxon>Mycosphaerellaceae</taxon>
        <taxon>Lecanosticta</taxon>
    </lineage>
</organism>
<dbReference type="Proteomes" id="UP001296104">
    <property type="component" value="Unassembled WGS sequence"/>
</dbReference>
<gene>
    <name evidence="1" type="ORF">LECACI_7A007380</name>
</gene>
<reference evidence="1" key="1">
    <citation type="submission" date="2023-11" db="EMBL/GenBank/DDBJ databases">
        <authorList>
            <person name="Alioto T."/>
            <person name="Alioto T."/>
            <person name="Gomez Garrido J."/>
        </authorList>
    </citation>
    <scope>NUCLEOTIDE SEQUENCE</scope>
</reference>
<comment type="caution">
    <text evidence="1">The sequence shown here is derived from an EMBL/GenBank/DDBJ whole genome shotgun (WGS) entry which is preliminary data.</text>
</comment>
<sequence>MQAQFHRGYPAADSAFKYRLKTDIAGDLESASPDGALSVVDYASLLPAKILELPVIRLELEVENSIEDGSPPWLLCRAVSKFLYALVTFLSQDNLPRTLKITAKTNCKALSLPSLVERCFWPLRILPSHIHLDVEGLKEQGKVALDRILQQRSGAARHIANPVLQLAQSEKAAASLDYNGFGTARDELPHFARDLIRNACRLKRSEGIWDPKHDTDVRYELALVNVIFAFLSATSDPHWKERCRRALDVAQGIATEAEGKVSNRPADQLEHICRNVDWSPERAGRFEA</sequence>
<accession>A0AAI8Z4D9</accession>
<name>A0AAI8Z4D9_9PEZI</name>
<dbReference type="EMBL" id="CAVMBE010000059">
    <property type="protein sequence ID" value="CAK4032222.1"/>
    <property type="molecule type" value="Genomic_DNA"/>
</dbReference>
<evidence type="ECO:0000313" key="1">
    <source>
        <dbReference type="EMBL" id="CAK4032222.1"/>
    </source>
</evidence>